<gene>
    <name evidence="1" type="ORF">KUCAC02_027499</name>
</gene>
<reference evidence="1" key="1">
    <citation type="submission" date="2022-05" db="EMBL/GenBank/DDBJ databases">
        <title>Chromosome-level genome of Chaenocephalus aceratus.</title>
        <authorList>
            <person name="Park H."/>
        </authorList>
    </citation>
    <scope>NUCLEOTIDE SEQUENCE</scope>
    <source>
        <strain evidence="1">KU_202001</strain>
    </source>
</reference>
<feature type="non-terminal residue" evidence="1">
    <location>
        <position position="63"/>
    </location>
</feature>
<evidence type="ECO:0000313" key="2">
    <source>
        <dbReference type="Proteomes" id="UP001057452"/>
    </source>
</evidence>
<comment type="caution">
    <text evidence="1">The sequence shown here is derived from an EMBL/GenBank/DDBJ whole genome shotgun (WGS) entry which is preliminary data.</text>
</comment>
<dbReference type="EMBL" id="CM043803">
    <property type="protein sequence ID" value="KAI4807708.1"/>
    <property type="molecule type" value="Genomic_DNA"/>
</dbReference>
<feature type="non-terminal residue" evidence="1">
    <location>
        <position position="1"/>
    </location>
</feature>
<dbReference type="Proteomes" id="UP001057452">
    <property type="component" value="Chromosome 19"/>
</dbReference>
<organism evidence="1 2">
    <name type="scientific">Chaenocephalus aceratus</name>
    <name type="common">Blackfin icefish</name>
    <name type="synonym">Chaenichthys aceratus</name>
    <dbReference type="NCBI Taxonomy" id="36190"/>
    <lineage>
        <taxon>Eukaryota</taxon>
        <taxon>Metazoa</taxon>
        <taxon>Chordata</taxon>
        <taxon>Craniata</taxon>
        <taxon>Vertebrata</taxon>
        <taxon>Euteleostomi</taxon>
        <taxon>Actinopterygii</taxon>
        <taxon>Neopterygii</taxon>
        <taxon>Teleostei</taxon>
        <taxon>Neoteleostei</taxon>
        <taxon>Acanthomorphata</taxon>
        <taxon>Eupercaria</taxon>
        <taxon>Perciformes</taxon>
        <taxon>Notothenioidei</taxon>
        <taxon>Channichthyidae</taxon>
        <taxon>Chaenocephalus</taxon>
    </lineage>
</organism>
<keyword evidence="2" id="KW-1185">Reference proteome</keyword>
<proteinExistence type="predicted"/>
<sequence length="63" mass="6876">KVDWKHMGIGLPSHASAHDPCCQSGQAAKRNQLPLKLRLFQNAKAELIHPGGSSALRCNRFSP</sequence>
<accession>A0ACB9W4T1</accession>
<evidence type="ECO:0000313" key="1">
    <source>
        <dbReference type="EMBL" id="KAI4807708.1"/>
    </source>
</evidence>
<name>A0ACB9W4T1_CHAAC</name>
<protein>
    <submittedName>
        <fullName evidence="1">Uncharacterized protein</fullName>
    </submittedName>
</protein>